<evidence type="ECO:0000313" key="2">
    <source>
        <dbReference type="EMBL" id="EME47743.1"/>
    </source>
</evidence>
<keyword evidence="3" id="KW-1185">Reference proteome</keyword>
<feature type="non-terminal residue" evidence="2">
    <location>
        <position position="1"/>
    </location>
</feature>
<proteinExistence type="predicted"/>
<dbReference type="HOGENOM" id="CLU_3001959_0_0_1"/>
<dbReference type="EMBL" id="KB446536">
    <property type="protein sequence ID" value="EME47743.1"/>
    <property type="molecule type" value="Genomic_DNA"/>
</dbReference>
<gene>
    <name evidence="2" type="ORF">DOTSEDRAFT_69625</name>
</gene>
<evidence type="ECO:0000256" key="1">
    <source>
        <dbReference type="SAM" id="MobiDB-lite"/>
    </source>
</evidence>
<name>N1PXM3_DOTSN</name>
<evidence type="ECO:0000313" key="3">
    <source>
        <dbReference type="Proteomes" id="UP000016933"/>
    </source>
</evidence>
<accession>N1PXM3</accession>
<organism evidence="2 3">
    <name type="scientific">Dothistroma septosporum (strain NZE10 / CBS 128990)</name>
    <name type="common">Red band needle blight fungus</name>
    <name type="synonym">Mycosphaerella pini</name>
    <dbReference type="NCBI Taxonomy" id="675120"/>
    <lineage>
        <taxon>Eukaryota</taxon>
        <taxon>Fungi</taxon>
        <taxon>Dikarya</taxon>
        <taxon>Ascomycota</taxon>
        <taxon>Pezizomycotina</taxon>
        <taxon>Dothideomycetes</taxon>
        <taxon>Dothideomycetidae</taxon>
        <taxon>Mycosphaerellales</taxon>
        <taxon>Mycosphaerellaceae</taxon>
        <taxon>Dothistroma</taxon>
    </lineage>
</organism>
<dbReference type="AlphaFoldDB" id="N1PXM3"/>
<sequence length="57" mass="6336">RSLPSGNSTQGLGAGTVRDCDNNNNNNDIRSFRPALYLDNSSCVRHIRAVQLRTRSF</sequence>
<protein>
    <submittedName>
        <fullName evidence="2">Uncharacterized protein</fullName>
    </submittedName>
</protein>
<reference evidence="2 3" key="2">
    <citation type="journal article" date="2012" name="PLoS Pathog.">
        <title>Diverse lifestyles and strategies of plant pathogenesis encoded in the genomes of eighteen Dothideomycetes fungi.</title>
        <authorList>
            <person name="Ohm R.A."/>
            <person name="Feau N."/>
            <person name="Henrissat B."/>
            <person name="Schoch C.L."/>
            <person name="Horwitz B.A."/>
            <person name="Barry K.W."/>
            <person name="Condon B.J."/>
            <person name="Copeland A.C."/>
            <person name="Dhillon B."/>
            <person name="Glaser F."/>
            <person name="Hesse C.N."/>
            <person name="Kosti I."/>
            <person name="LaButti K."/>
            <person name="Lindquist E.A."/>
            <person name="Lucas S."/>
            <person name="Salamov A.A."/>
            <person name="Bradshaw R.E."/>
            <person name="Ciuffetti L."/>
            <person name="Hamelin R.C."/>
            <person name="Kema G.H.J."/>
            <person name="Lawrence C."/>
            <person name="Scott J.A."/>
            <person name="Spatafora J.W."/>
            <person name="Turgeon B.G."/>
            <person name="de Wit P.J.G.M."/>
            <person name="Zhong S."/>
            <person name="Goodwin S.B."/>
            <person name="Grigoriev I.V."/>
        </authorList>
    </citation>
    <scope>NUCLEOTIDE SEQUENCE [LARGE SCALE GENOMIC DNA]</scope>
    <source>
        <strain evidence="3">NZE10 / CBS 128990</strain>
    </source>
</reference>
<dbReference type="Proteomes" id="UP000016933">
    <property type="component" value="Unassembled WGS sequence"/>
</dbReference>
<feature type="compositionally biased region" description="Polar residues" evidence="1">
    <location>
        <begin position="1"/>
        <end position="11"/>
    </location>
</feature>
<feature type="region of interest" description="Disordered" evidence="1">
    <location>
        <begin position="1"/>
        <end position="26"/>
    </location>
</feature>
<reference evidence="3" key="1">
    <citation type="journal article" date="2012" name="PLoS Genet.">
        <title>The genomes of the fungal plant pathogens Cladosporium fulvum and Dothistroma septosporum reveal adaptation to different hosts and lifestyles but also signatures of common ancestry.</title>
        <authorList>
            <person name="de Wit P.J.G.M."/>
            <person name="van der Burgt A."/>
            <person name="Oekmen B."/>
            <person name="Stergiopoulos I."/>
            <person name="Abd-Elsalam K.A."/>
            <person name="Aerts A.L."/>
            <person name="Bahkali A.H."/>
            <person name="Beenen H.G."/>
            <person name="Chettri P."/>
            <person name="Cox M.P."/>
            <person name="Datema E."/>
            <person name="de Vries R.P."/>
            <person name="Dhillon B."/>
            <person name="Ganley A.R."/>
            <person name="Griffiths S.A."/>
            <person name="Guo Y."/>
            <person name="Hamelin R.C."/>
            <person name="Henrissat B."/>
            <person name="Kabir M.S."/>
            <person name="Jashni M.K."/>
            <person name="Kema G."/>
            <person name="Klaubauf S."/>
            <person name="Lapidus A."/>
            <person name="Levasseur A."/>
            <person name="Lindquist E."/>
            <person name="Mehrabi R."/>
            <person name="Ohm R.A."/>
            <person name="Owen T.J."/>
            <person name="Salamov A."/>
            <person name="Schwelm A."/>
            <person name="Schijlen E."/>
            <person name="Sun H."/>
            <person name="van den Burg H.A."/>
            <person name="van Ham R.C.H.J."/>
            <person name="Zhang S."/>
            <person name="Goodwin S.B."/>
            <person name="Grigoriev I.V."/>
            <person name="Collemare J."/>
            <person name="Bradshaw R.E."/>
        </authorList>
    </citation>
    <scope>NUCLEOTIDE SEQUENCE [LARGE SCALE GENOMIC DNA]</scope>
    <source>
        <strain evidence="3">NZE10 / CBS 128990</strain>
    </source>
</reference>